<keyword evidence="4" id="KW-0131">Cell cycle</keyword>
<feature type="domain" description="Anaphase-promoting complex subunit 4-like WD40" evidence="5">
    <location>
        <begin position="29"/>
        <end position="125"/>
    </location>
</feature>
<name>A0A2A2K357_9BILA</name>
<reference evidence="6 7" key="1">
    <citation type="journal article" date="2017" name="Curr. Biol.">
        <title>Genome architecture and evolution of a unichromosomal asexual nematode.</title>
        <authorList>
            <person name="Fradin H."/>
            <person name="Zegar C."/>
            <person name="Gutwein M."/>
            <person name="Lucas J."/>
            <person name="Kovtun M."/>
            <person name="Corcoran D."/>
            <person name="Baugh L.R."/>
            <person name="Kiontke K."/>
            <person name="Gunsalus K."/>
            <person name="Fitch D.H."/>
            <person name="Piano F."/>
        </authorList>
    </citation>
    <scope>NUCLEOTIDE SEQUENCE [LARGE SCALE GENOMIC DNA]</scope>
    <source>
        <strain evidence="6">PF1309</strain>
    </source>
</reference>
<protein>
    <recommendedName>
        <fullName evidence="5">Anaphase-promoting complex subunit 4-like WD40 domain-containing protein</fullName>
    </recommendedName>
</protein>
<sequence>MSTTIKLKSSILQHQKRICKSRFEIHCFALCSQAGLIALGSQKGIVELIREAKMTMCWRIDISLVSKPVGATPSKLQCLEFCPDGEALIAATNDGLYHMIHVPSGTVVITRKAGDGAITQARWSSSVISGMERQNSADSYELSLEERAGISVEKLARIPNVEGAEEKKRSEWKDEYIVSLYENHIKHTILSLITDSLTIWVVASGVMTLTVLDIEDLLKRNKLPLFVCSIYDAMYSPELNGLVISCFSQGNQPKCGEHGKFGLPTLPNDAKAASQTHVVLVNLKIVESQMLWTVVGRFIKLTNSFMQLERIFEAVKKHWEGGAQSNTGCKKGLSILDTTNRDVLVHLGPCLVTTILSGECGPRATNQFCSGDSDQRFSQLREFAEKTFTEVISMIRTDLGMVSRLISFQTSQICADLDNFAQKFQEVDPEQYLLPVCNEDVNVYPYGVKSNEPRLGEEVNPNDNARLAIGQELLSAANGLALKIEQMSYVSVANLKFDRKIKENRFQYVIYAFVRDPELKQFYDLALEDVDKLLEGIDEHCTTPTNMEPDQKWSYSKSKVSPMDLSEMKSGEALSKLVALSQKYDQYPSRDGEMPNGTFSKHKHDCVSSFFCPKLDENCIELLEKTWPWDENYPRINDLESFKKAGLKKCIDNISSVLSKVERVLENFTDPKLVWMCEIASDMKHLGFETFRMEIVSEDRIHLVGVHSTYLHSLLITPSDEQDPIKEIAVWEVKDTVAELSEEKSNEGNEQNVKPTDFRRENKELGKLTSFISGFPIGRDTVATACLAKFETSSGVEQRLIFKEKLLDDACGIDMDDESFEGCTSGQLQVRGWRACAISSKARQLTVFRLNEPPSPVQINQRHSGVFMERKFFDKSSTF</sequence>
<dbReference type="GO" id="GO:0070979">
    <property type="term" value="P:protein K11-linked ubiquitination"/>
    <property type="evidence" value="ECO:0007669"/>
    <property type="project" value="TreeGrafter"/>
</dbReference>
<dbReference type="Pfam" id="PF12894">
    <property type="entry name" value="ANAPC4_WD40"/>
    <property type="match status" value="1"/>
</dbReference>
<evidence type="ECO:0000256" key="1">
    <source>
        <dbReference type="ARBA" id="ARBA00022618"/>
    </source>
</evidence>
<dbReference type="InterPro" id="IPR024977">
    <property type="entry name" value="Apc4-like_WD40_dom"/>
</dbReference>
<evidence type="ECO:0000256" key="2">
    <source>
        <dbReference type="ARBA" id="ARBA00022776"/>
    </source>
</evidence>
<dbReference type="Proteomes" id="UP000218231">
    <property type="component" value="Unassembled WGS sequence"/>
</dbReference>
<gene>
    <name evidence="6" type="ORF">WR25_12961</name>
</gene>
<evidence type="ECO:0000256" key="4">
    <source>
        <dbReference type="ARBA" id="ARBA00023306"/>
    </source>
</evidence>
<dbReference type="OrthoDB" id="47802at2759"/>
<dbReference type="Gene3D" id="2.130.10.10">
    <property type="entry name" value="YVTN repeat-like/Quinoprotein amine dehydrogenase"/>
    <property type="match status" value="1"/>
</dbReference>
<keyword evidence="7" id="KW-1185">Reference proteome</keyword>
<evidence type="ECO:0000313" key="7">
    <source>
        <dbReference type="Proteomes" id="UP000218231"/>
    </source>
</evidence>
<dbReference type="SUPFAM" id="SSF50978">
    <property type="entry name" value="WD40 repeat-like"/>
    <property type="match status" value="1"/>
</dbReference>
<proteinExistence type="predicted"/>
<evidence type="ECO:0000259" key="5">
    <source>
        <dbReference type="Pfam" id="PF12894"/>
    </source>
</evidence>
<dbReference type="GO" id="GO:0051301">
    <property type="term" value="P:cell division"/>
    <property type="evidence" value="ECO:0007669"/>
    <property type="project" value="UniProtKB-KW"/>
</dbReference>
<accession>A0A2A2K357</accession>
<dbReference type="PANTHER" id="PTHR13260">
    <property type="entry name" value="ANAPHASE PROMOTING COMPLEX SUBUNIT 4 APC4"/>
    <property type="match status" value="1"/>
</dbReference>
<dbReference type="InterPro" id="IPR024789">
    <property type="entry name" value="APC4"/>
</dbReference>
<dbReference type="PANTHER" id="PTHR13260:SF0">
    <property type="entry name" value="ANAPHASE-PROMOTING COMPLEX SUBUNIT 4"/>
    <property type="match status" value="1"/>
</dbReference>
<keyword evidence="3" id="KW-0833">Ubl conjugation pathway</keyword>
<comment type="caution">
    <text evidence="6">The sequence shown here is derived from an EMBL/GenBank/DDBJ whole genome shotgun (WGS) entry which is preliminary data.</text>
</comment>
<evidence type="ECO:0000313" key="6">
    <source>
        <dbReference type="EMBL" id="PAV68322.1"/>
    </source>
</evidence>
<dbReference type="AlphaFoldDB" id="A0A2A2K357"/>
<dbReference type="GO" id="GO:0005680">
    <property type="term" value="C:anaphase-promoting complex"/>
    <property type="evidence" value="ECO:0007669"/>
    <property type="project" value="InterPro"/>
</dbReference>
<keyword evidence="2" id="KW-0498">Mitosis</keyword>
<dbReference type="STRING" id="2018661.A0A2A2K357"/>
<dbReference type="InterPro" id="IPR015943">
    <property type="entry name" value="WD40/YVTN_repeat-like_dom_sf"/>
</dbReference>
<keyword evidence="1" id="KW-0132">Cell division</keyword>
<organism evidence="6 7">
    <name type="scientific">Diploscapter pachys</name>
    <dbReference type="NCBI Taxonomy" id="2018661"/>
    <lineage>
        <taxon>Eukaryota</taxon>
        <taxon>Metazoa</taxon>
        <taxon>Ecdysozoa</taxon>
        <taxon>Nematoda</taxon>
        <taxon>Chromadorea</taxon>
        <taxon>Rhabditida</taxon>
        <taxon>Rhabditina</taxon>
        <taxon>Rhabditomorpha</taxon>
        <taxon>Rhabditoidea</taxon>
        <taxon>Rhabditidae</taxon>
        <taxon>Diploscapter</taxon>
    </lineage>
</organism>
<dbReference type="InterPro" id="IPR036322">
    <property type="entry name" value="WD40_repeat_dom_sf"/>
</dbReference>
<evidence type="ECO:0000256" key="3">
    <source>
        <dbReference type="ARBA" id="ARBA00022786"/>
    </source>
</evidence>
<dbReference type="EMBL" id="LIAE01009773">
    <property type="protein sequence ID" value="PAV68322.1"/>
    <property type="molecule type" value="Genomic_DNA"/>
</dbReference>
<dbReference type="GO" id="GO:0034399">
    <property type="term" value="C:nuclear periphery"/>
    <property type="evidence" value="ECO:0007669"/>
    <property type="project" value="TreeGrafter"/>
</dbReference>
<dbReference type="GO" id="GO:0031145">
    <property type="term" value="P:anaphase-promoting complex-dependent catabolic process"/>
    <property type="evidence" value="ECO:0007669"/>
    <property type="project" value="InterPro"/>
</dbReference>